<keyword evidence="3 10" id="KW-0479">Metal-binding</keyword>
<dbReference type="NCBIfam" id="NF005725">
    <property type="entry name" value="PRK07539.1-5"/>
    <property type="match status" value="1"/>
</dbReference>
<evidence type="ECO:0000256" key="5">
    <source>
        <dbReference type="ARBA" id="ARBA00023004"/>
    </source>
</evidence>
<dbReference type="CDD" id="cd03064">
    <property type="entry name" value="TRX_Fd_NuoE"/>
    <property type="match status" value="1"/>
</dbReference>
<comment type="catalytic activity">
    <reaction evidence="9">
        <text>a quinone + NADH + 5 H(+)(in) = a quinol + NAD(+) + 4 H(+)(out)</text>
        <dbReference type="Rhea" id="RHEA:57888"/>
        <dbReference type="ChEBI" id="CHEBI:15378"/>
        <dbReference type="ChEBI" id="CHEBI:24646"/>
        <dbReference type="ChEBI" id="CHEBI:57540"/>
        <dbReference type="ChEBI" id="CHEBI:57945"/>
        <dbReference type="ChEBI" id="CHEBI:132124"/>
    </reaction>
</comment>
<feature type="binding site" evidence="10">
    <location>
        <position position="94"/>
    </location>
    <ligand>
        <name>[2Fe-2S] cluster</name>
        <dbReference type="ChEBI" id="CHEBI:190135"/>
    </ligand>
</feature>
<feature type="region of interest" description="Disordered" evidence="11">
    <location>
        <begin position="170"/>
        <end position="200"/>
    </location>
</feature>
<keyword evidence="6 10" id="KW-0411">Iron-sulfur</keyword>
<reference evidence="12 13" key="1">
    <citation type="submission" date="2019-12" db="EMBL/GenBank/DDBJ databases">
        <title>Snethiella sp. nov. sp. isolated from sea sand.</title>
        <authorList>
            <person name="Kim J."/>
            <person name="Jeong S.E."/>
            <person name="Jung H.S."/>
            <person name="Jeon C.O."/>
        </authorList>
    </citation>
    <scope>NUCLEOTIDE SEQUENCE [LARGE SCALE GENOMIC DNA]</scope>
    <source>
        <strain evidence="12 13">DP05</strain>
    </source>
</reference>
<evidence type="ECO:0000313" key="13">
    <source>
        <dbReference type="Proteomes" id="UP000476030"/>
    </source>
</evidence>
<evidence type="ECO:0000256" key="7">
    <source>
        <dbReference type="ARBA" id="ARBA00023027"/>
    </source>
</evidence>
<dbReference type="RefSeq" id="WP_161315092.1">
    <property type="nucleotide sequence ID" value="NZ_WTUW01000002.1"/>
</dbReference>
<accession>A0A6L8W7N1</accession>
<evidence type="ECO:0000256" key="11">
    <source>
        <dbReference type="SAM" id="MobiDB-lite"/>
    </source>
</evidence>
<keyword evidence="5 10" id="KW-0408">Iron</keyword>
<organism evidence="12 13">
    <name type="scientific">Sneathiella litorea</name>
    <dbReference type="NCBI Taxonomy" id="2606216"/>
    <lineage>
        <taxon>Bacteria</taxon>
        <taxon>Pseudomonadati</taxon>
        <taxon>Pseudomonadota</taxon>
        <taxon>Alphaproteobacteria</taxon>
        <taxon>Sneathiellales</taxon>
        <taxon>Sneathiellaceae</taxon>
        <taxon>Sneathiella</taxon>
    </lineage>
</organism>
<dbReference type="PANTHER" id="PTHR10371">
    <property type="entry name" value="NADH DEHYDROGENASE UBIQUINONE FLAVOPROTEIN 2, MITOCHONDRIAL"/>
    <property type="match status" value="1"/>
</dbReference>
<dbReference type="Pfam" id="PF01257">
    <property type="entry name" value="2Fe-2S_thioredx"/>
    <property type="match status" value="1"/>
</dbReference>
<dbReference type="AlphaFoldDB" id="A0A6L8W7N1"/>
<dbReference type="NCBIfam" id="TIGR01958">
    <property type="entry name" value="nuoE_fam"/>
    <property type="match status" value="1"/>
</dbReference>
<dbReference type="Proteomes" id="UP000476030">
    <property type="component" value="Unassembled WGS sequence"/>
</dbReference>
<dbReference type="InterPro" id="IPR042128">
    <property type="entry name" value="NuoE_dom"/>
</dbReference>
<comment type="cofactor">
    <cofactor evidence="8">
        <name>[2Fe-2S] cluster</name>
        <dbReference type="ChEBI" id="CHEBI:190135"/>
    </cofactor>
</comment>
<dbReference type="GO" id="GO:0022804">
    <property type="term" value="F:active transmembrane transporter activity"/>
    <property type="evidence" value="ECO:0007669"/>
    <property type="project" value="UniProtKB-ARBA"/>
</dbReference>
<dbReference type="GO" id="GO:0046872">
    <property type="term" value="F:metal ion binding"/>
    <property type="evidence" value="ECO:0007669"/>
    <property type="project" value="UniProtKB-KW"/>
</dbReference>
<dbReference type="InterPro" id="IPR002023">
    <property type="entry name" value="NuoE-like"/>
</dbReference>
<keyword evidence="12" id="KW-0560">Oxidoreductase</keyword>
<keyword evidence="4" id="KW-1278">Translocase</keyword>
<evidence type="ECO:0000256" key="4">
    <source>
        <dbReference type="ARBA" id="ARBA00022967"/>
    </source>
</evidence>
<dbReference type="PANTHER" id="PTHR10371:SF3">
    <property type="entry name" value="NADH DEHYDROGENASE [UBIQUINONE] FLAVOPROTEIN 2, MITOCHONDRIAL"/>
    <property type="match status" value="1"/>
</dbReference>
<feature type="binding site" evidence="10">
    <location>
        <position position="99"/>
    </location>
    <ligand>
        <name>[2Fe-2S] cluster</name>
        <dbReference type="ChEBI" id="CHEBI:190135"/>
    </ligand>
</feature>
<evidence type="ECO:0000256" key="3">
    <source>
        <dbReference type="ARBA" id="ARBA00022723"/>
    </source>
</evidence>
<keyword evidence="2 10" id="KW-0001">2Fe-2S</keyword>
<name>A0A6L8W7N1_9PROT</name>
<comment type="similarity">
    <text evidence="1">Belongs to the complex I 24 kDa subunit family.</text>
</comment>
<keyword evidence="7" id="KW-0520">NAD</keyword>
<dbReference type="GO" id="GO:0051537">
    <property type="term" value="F:2 iron, 2 sulfur cluster binding"/>
    <property type="evidence" value="ECO:0007669"/>
    <property type="project" value="UniProtKB-KW"/>
</dbReference>
<evidence type="ECO:0000256" key="9">
    <source>
        <dbReference type="ARBA" id="ARBA00047712"/>
    </source>
</evidence>
<evidence type="ECO:0000256" key="1">
    <source>
        <dbReference type="ARBA" id="ARBA00010643"/>
    </source>
</evidence>
<evidence type="ECO:0000256" key="2">
    <source>
        <dbReference type="ARBA" id="ARBA00022714"/>
    </source>
</evidence>
<dbReference type="PROSITE" id="PS01099">
    <property type="entry name" value="COMPLEX1_24K"/>
    <property type="match status" value="1"/>
</dbReference>
<dbReference type="InterPro" id="IPR036249">
    <property type="entry name" value="Thioredoxin-like_sf"/>
</dbReference>
<proteinExistence type="inferred from homology"/>
<dbReference type="GO" id="GO:0031967">
    <property type="term" value="C:organelle envelope"/>
    <property type="evidence" value="ECO:0007669"/>
    <property type="project" value="UniProtKB-ARBA"/>
</dbReference>
<comment type="cofactor">
    <cofactor evidence="10">
        <name>[2Fe-2S] cluster</name>
        <dbReference type="ChEBI" id="CHEBI:190135"/>
    </cofactor>
    <text evidence="10">Binds 1 [2Fe-2S] cluster.</text>
</comment>
<dbReference type="Gene3D" id="1.10.10.1590">
    <property type="entry name" value="NADH-quinone oxidoreductase subunit E"/>
    <property type="match status" value="1"/>
</dbReference>
<dbReference type="PIRSF" id="PIRSF000216">
    <property type="entry name" value="NADH_DH_24kDa"/>
    <property type="match status" value="1"/>
</dbReference>
<dbReference type="FunFam" id="1.10.10.1590:FF:000001">
    <property type="entry name" value="NADH-quinone oxidoreductase subunit E"/>
    <property type="match status" value="1"/>
</dbReference>
<dbReference type="Gene3D" id="3.40.30.10">
    <property type="entry name" value="Glutaredoxin"/>
    <property type="match status" value="1"/>
</dbReference>
<dbReference type="GO" id="GO:1902494">
    <property type="term" value="C:catalytic complex"/>
    <property type="evidence" value="ECO:0007669"/>
    <property type="project" value="UniProtKB-ARBA"/>
</dbReference>
<dbReference type="GO" id="GO:0098662">
    <property type="term" value="P:inorganic cation transmembrane transport"/>
    <property type="evidence" value="ECO:0007669"/>
    <property type="project" value="UniProtKB-ARBA"/>
</dbReference>
<evidence type="ECO:0000256" key="10">
    <source>
        <dbReference type="PIRSR" id="PIRSR000216-1"/>
    </source>
</evidence>
<sequence length="200" mass="22259">MSQVIETGKAFEFTAENVEKAKKFIARYPEGRQQSAVMPLLDLAQRQNENWLSKEALEYVGTFLDVPYMRVLEVATFYTMYNLKPVGKYFLQLCRTTPCWLRGSDDLEAVCKNKLGITNGETTEDGMFSLLEVECLGACVNAPIVQINDDFYEDLNAENFEAVLDKLASGDVPPKGPQIDRVNSAPEGGPTTLLEKTEGA</sequence>
<evidence type="ECO:0000256" key="8">
    <source>
        <dbReference type="ARBA" id="ARBA00034078"/>
    </source>
</evidence>
<gene>
    <name evidence="12" type="primary">nuoE</name>
    <name evidence="12" type="ORF">GQE98_07670</name>
</gene>
<dbReference type="InterPro" id="IPR041921">
    <property type="entry name" value="NuoE_N"/>
</dbReference>
<dbReference type="GO" id="GO:0098796">
    <property type="term" value="C:membrane protein complex"/>
    <property type="evidence" value="ECO:0007669"/>
    <property type="project" value="UniProtKB-ARBA"/>
</dbReference>
<dbReference type="GO" id="GO:0022890">
    <property type="term" value="F:inorganic cation transmembrane transporter activity"/>
    <property type="evidence" value="ECO:0007669"/>
    <property type="project" value="UniProtKB-ARBA"/>
</dbReference>
<keyword evidence="13" id="KW-1185">Reference proteome</keyword>
<evidence type="ECO:0000256" key="6">
    <source>
        <dbReference type="ARBA" id="ARBA00023014"/>
    </source>
</evidence>
<dbReference type="EC" id="1.6.5.11" evidence="12"/>
<dbReference type="GO" id="GO:0031090">
    <property type="term" value="C:organelle membrane"/>
    <property type="evidence" value="ECO:0007669"/>
    <property type="project" value="UniProtKB-ARBA"/>
</dbReference>
<comment type="caution">
    <text evidence="12">The sequence shown here is derived from an EMBL/GenBank/DDBJ whole genome shotgun (WGS) entry which is preliminary data.</text>
</comment>
<dbReference type="FunFam" id="3.40.30.10:FF:000022">
    <property type="entry name" value="NADH dehydrogenase flavoprotein 2, mitochondrial"/>
    <property type="match status" value="1"/>
</dbReference>
<feature type="binding site" evidence="10">
    <location>
        <position position="139"/>
    </location>
    <ligand>
        <name>[2Fe-2S] cluster</name>
        <dbReference type="ChEBI" id="CHEBI:190135"/>
    </ligand>
</feature>
<dbReference type="GO" id="GO:0003954">
    <property type="term" value="F:NADH dehydrogenase activity"/>
    <property type="evidence" value="ECO:0007669"/>
    <property type="project" value="TreeGrafter"/>
</dbReference>
<dbReference type="SUPFAM" id="SSF52833">
    <property type="entry name" value="Thioredoxin-like"/>
    <property type="match status" value="1"/>
</dbReference>
<dbReference type="GO" id="GO:0008324">
    <property type="term" value="F:monoatomic cation transmembrane transporter activity"/>
    <property type="evidence" value="ECO:0007669"/>
    <property type="project" value="UniProtKB-ARBA"/>
</dbReference>
<dbReference type="EMBL" id="WTUW01000002">
    <property type="protein sequence ID" value="MZR30514.1"/>
    <property type="molecule type" value="Genomic_DNA"/>
</dbReference>
<feature type="binding site" evidence="10">
    <location>
        <position position="135"/>
    </location>
    <ligand>
        <name>[2Fe-2S] cluster</name>
        <dbReference type="ChEBI" id="CHEBI:190135"/>
    </ligand>
</feature>
<evidence type="ECO:0000313" key="12">
    <source>
        <dbReference type="EMBL" id="MZR30514.1"/>
    </source>
</evidence>
<protein>
    <submittedName>
        <fullName evidence="12">NADH-quinone oxidoreductase subunit NuoE</fullName>
        <ecNumber evidence="12">1.6.5.11</ecNumber>
    </submittedName>
</protein>